<comment type="catalytic activity">
    <reaction evidence="19">
        <text>Ca(2+)(in) + 3 Na(+)(out) = Ca(2+)(out) + 3 Na(+)(in)</text>
        <dbReference type="Rhea" id="RHEA:69955"/>
        <dbReference type="ChEBI" id="CHEBI:29101"/>
        <dbReference type="ChEBI" id="CHEBI:29108"/>
    </reaction>
</comment>
<keyword evidence="9" id="KW-0732">Signal</keyword>
<keyword evidence="16" id="KW-0472">Membrane</keyword>
<keyword evidence="6" id="KW-0109">Calcium transport</keyword>
<dbReference type="PANTHER" id="PTHR11878:SF76">
    <property type="entry name" value="CALX-BETA DOMAIN-CONTAINING PROTEIN"/>
    <property type="match status" value="1"/>
</dbReference>
<gene>
    <name evidence="21" type="ORF">LSAA_802</name>
</gene>
<dbReference type="PRINTS" id="PR01259">
    <property type="entry name" value="NACAEXCHNGR"/>
</dbReference>
<evidence type="ECO:0000256" key="1">
    <source>
        <dbReference type="ARBA" id="ARBA00004651"/>
    </source>
</evidence>
<dbReference type="GO" id="GO:0030424">
    <property type="term" value="C:axon"/>
    <property type="evidence" value="ECO:0007669"/>
    <property type="project" value="TreeGrafter"/>
</dbReference>
<evidence type="ECO:0000313" key="21">
    <source>
        <dbReference type="EMBL" id="CAF2762316.1"/>
    </source>
</evidence>
<evidence type="ECO:0000256" key="6">
    <source>
        <dbReference type="ARBA" id="ARBA00022568"/>
    </source>
</evidence>
<dbReference type="Gene3D" id="1.20.1420.30">
    <property type="entry name" value="NCX, central ion-binding region"/>
    <property type="match status" value="2"/>
</dbReference>
<dbReference type="InterPro" id="IPR004836">
    <property type="entry name" value="Na_Ca_Ex"/>
</dbReference>
<dbReference type="GO" id="GO:0007154">
    <property type="term" value="P:cell communication"/>
    <property type="evidence" value="ECO:0007669"/>
    <property type="project" value="InterPro"/>
</dbReference>
<evidence type="ECO:0000256" key="8">
    <source>
        <dbReference type="ARBA" id="ARBA00022723"/>
    </source>
</evidence>
<accession>A0A7R8CBN4</accession>
<feature type="domain" description="Calx-beta" evidence="20">
    <location>
        <begin position="456"/>
        <end position="538"/>
    </location>
</feature>
<dbReference type="InterPro" id="IPR044880">
    <property type="entry name" value="NCX_ion-bd_dom_sf"/>
</dbReference>
<comment type="similarity">
    <text evidence="2">Belongs to the Ca(2+):cation antiporter (CaCA) (TC 2.A.19) family. SLC8 subfamily.</text>
</comment>
<dbReference type="GO" id="GO:0005516">
    <property type="term" value="F:calmodulin binding"/>
    <property type="evidence" value="ECO:0007669"/>
    <property type="project" value="UniProtKB-KW"/>
</dbReference>
<evidence type="ECO:0000256" key="18">
    <source>
        <dbReference type="ARBA" id="ARBA00023201"/>
    </source>
</evidence>
<keyword evidence="14" id="KW-0915">Sodium</keyword>
<evidence type="ECO:0000256" key="3">
    <source>
        <dbReference type="ARBA" id="ARBA00022448"/>
    </source>
</evidence>
<keyword evidence="8" id="KW-0479">Metal-binding</keyword>
<protein>
    <submittedName>
        <fullName evidence="21">SLC8A</fullName>
    </submittedName>
</protein>
<evidence type="ECO:0000256" key="4">
    <source>
        <dbReference type="ARBA" id="ARBA00022449"/>
    </source>
</evidence>
<keyword evidence="22" id="KW-1185">Reference proteome</keyword>
<dbReference type="PANTHER" id="PTHR11878">
    <property type="entry name" value="SODIUM/CALCIUM EXCHANGER"/>
    <property type="match status" value="1"/>
</dbReference>
<keyword evidence="18" id="KW-0739">Sodium transport</keyword>
<organism evidence="21 22">
    <name type="scientific">Lepeophtheirus salmonis</name>
    <name type="common">Salmon louse</name>
    <name type="synonym">Caligus salmonis</name>
    <dbReference type="NCBI Taxonomy" id="72036"/>
    <lineage>
        <taxon>Eukaryota</taxon>
        <taxon>Metazoa</taxon>
        <taxon>Ecdysozoa</taxon>
        <taxon>Arthropoda</taxon>
        <taxon>Crustacea</taxon>
        <taxon>Multicrustacea</taxon>
        <taxon>Hexanauplia</taxon>
        <taxon>Copepoda</taxon>
        <taxon>Siphonostomatoida</taxon>
        <taxon>Caligidae</taxon>
        <taxon>Lepeophtheirus</taxon>
    </lineage>
</organism>
<keyword evidence="17" id="KW-0325">Glycoprotein</keyword>
<dbReference type="EMBL" id="HG994580">
    <property type="protein sequence ID" value="CAF2762316.1"/>
    <property type="molecule type" value="Genomic_DNA"/>
</dbReference>
<dbReference type="Pfam" id="PF03160">
    <property type="entry name" value="Calx-beta"/>
    <property type="match status" value="2"/>
</dbReference>
<sequence>MATSFLSENKTSVCFFHNETATDPDYCGSKDVCSTLGILLPLFLEMSWPAPVRTFLYLFALLYSFLGVSIIADIFMCAIEKITSKTKRIHFASAGDDEPDVIEVPVWNGTVANLTLMALGSSAPEILLSIIEITGNNFEAGELGPGTIVGSAAFNLLAISAVCVASIPSGEIRRVKQIIVFMVTSTFSIFAYVWLLVILKWNTPNVVDLWEAILTFAFFPILVIIAYAADKQWLRYLVCKKPVEESDKKRQIELGMFRPGEESEGMLKNQPELMKGGSWDREGLVTFIKDIKKNTKLSDEDAAILAASKIVDSTPHSRMWYRIGARYTMLLMKTRRHPTSLIQMKMRDTAIVEFHASSASVMENIGTYNVTVVRHGKLDSTIKVRIETIDGSANEGEDYVGVNEILTFEPYETQKEIGITIVDDNQWEPDEEFFVKLALLYRSDADGVKLGKSSIMEITILNDDEPGIITFEKRGILVKREVTAKWKTIDKTAINGKDFKGGEGELEFNHGETHRTIAIPIVNDMDFEKDENFEVELFEATGGAKIGKINRTAVTITNDDDFTSMMSKMMTMTSYNVDGMRVHNETWAQQFKDAMNVNGGDIEGATLIDYIMHFMTFGFKIIFAFVPPPGVGGGWPCFFISLGMIGILTAIVGDLASIFGCLVGLKPTITFVALGTSLPDTFASKAAAVGEKHADNAIGNITGSNSVNVFLGLGLPWLMAAIYHKTQDGQFNVPAGDLSILRDLWKRRIGWTQFSKALTEQTDSENVDPKKEDIFTASWEAFQSCLALPSSRKAVKAANTSTAHYFEAL</sequence>
<feature type="domain" description="Calx-beta" evidence="20">
    <location>
        <begin position="340"/>
        <end position="438"/>
    </location>
</feature>
<evidence type="ECO:0000256" key="19">
    <source>
        <dbReference type="ARBA" id="ARBA00033667"/>
    </source>
</evidence>
<dbReference type="GO" id="GO:0042383">
    <property type="term" value="C:sarcolemma"/>
    <property type="evidence" value="ECO:0007669"/>
    <property type="project" value="TreeGrafter"/>
</dbReference>
<dbReference type="InterPro" id="IPR003644">
    <property type="entry name" value="Calx_beta"/>
</dbReference>
<keyword evidence="3" id="KW-0813">Transport</keyword>
<keyword evidence="5" id="KW-1003">Cell membrane</keyword>
<dbReference type="InterPro" id="IPR038081">
    <property type="entry name" value="CalX-like_sf"/>
</dbReference>
<keyword evidence="12" id="KW-0112">Calmodulin-binding</keyword>
<evidence type="ECO:0000256" key="5">
    <source>
        <dbReference type="ARBA" id="ARBA00022475"/>
    </source>
</evidence>
<dbReference type="SMART" id="SM00237">
    <property type="entry name" value="Calx_beta"/>
    <property type="match status" value="2"/>
</dbReference>
<evidence type="ECO:0000256" key="2">
    <source>
        <dbReference type="ARBA" id="ARBA00007489"/>
    </source>
</evidence>
<evidence type="ECO:0000256" key="11">
    <source>
        <dbReference type="ARBA" id="ARBA00022837"/>
    </source>
</evidence>
<dbReference type="GO" id="GO:0098703">
    <property type="term" value="P:calcium ion import across plasma membrane"/>
    <property type="evidence" value="ECO:0007669"/>
    <property type="project" value="TreeGrafter"/>
</dbReference>
<evidence type="ECO:0000256" key="12">
    <source>
        <dbReference type="ARBA" id="ARBA00022860"/>
    </source>
</evidence>
<dbReference type="AlphaFoldDB" id="A0A7R8CBN4"/>
<evidence type="ECO:0000256" key="13">
    <source>
        <dbReference type="ARBA" id="ARBA00022989"/>
    </source>
</evidence>
<keyword evidence="15" id="KW-0406">Ion transport</keyword>
<evidence type="ECO:0000256" key="16">
    <source>
        <dbReference type="ARBA" id="ARBA00023136"/>
    </source>
</evidence>
<name>A0A7R8CBN4_LEPSM</name>
<evidence type="ECO:0000256" key="14">
    <source>
        <dbReference type="ARBA" id="ARBA00023053"/>
    </source>
</evidence>
<evidence type="ECO:0000256" key="10">
    <source>
        <dbReference type="ARBA" id="ARBA00022737"/>
    </source>
</evidence>
<keyword evidence="4" id="KW-0050">Antiport</keyword>
<dbReference type="SUPFAM" id="SSF141072">
    <property type="entry name" value="CalX-like"/>
    <property type="match status" value="2"/>
</dbReference>
<dbReference type="Pfam" id="PF01699">
    <property type="entry name" value="Na_Ca_ex"/>
    <property type="match status" value="2"/>
</dbReference>
<keyword evidence="13" id="KW-1133">Transmembrane helix</keyword>
<dbReference type="Proteomes" id="UP000675881">
    <property type="component" value="Chromosome 1"/>
</dbReference>
<evidence type="ECO:0000256" key="7">
    <source>
        <dbReference type="ARBA" id="ARBA00022692"/>
    </source>
</evidence>
<keyword evidence="11" id="KW-0106">Calcium</keyword>
<dbReference type="InterPro" id="IPR004837">
    <property type="entry name" value="NaCa_Exmemb"/>
</dbReference>
<dbReference type="GO" id="GO:0005432">
    <property type="term" value="F:calcium:sodium antiporter activity"/>
    <property type="evidence" value="ECO:0007669"/>
    <property type="project" value="InterPro"/>
</dbReference>
<reference evidence="21" key="1">
    <citation type="submission" date="2021-02" db="EMBL/GenBank/DDBJ databases">
        <authorList>
            <person name="Bekaert M."/>
        </authorList>
    </citation>
    <scope>NUCLEOTIDE SEQUENCE</scope>
    <source>
        <strain evidence="21">IoA-00</strain>
    </source>
</reference>
<evidence type="ECO:0000256" key="17">
    <source>
        <dbReference type="ARBA" id="ARBA00023180"/>
    </source>
</evidence>
<evidence type="ECO:0000256" key="15">
    <source>
        <dbReference type="ARBA" id="ARBA00023065"/>
    </source>
</evidence>
<evidence type="ECO:0000259" key="20">
    <source>
        <dbReference type="SMART" id="SM00237"/>
    </source>
</evidence>
<keyword evidence="10" id="KW-0677">Repeat</keyword>
<dbReference type="GO" id="GO:0046872">
    <property type="term" value="F:metal ion binding"/>
    <property type="evidence" value="ECO:0007669"/>
    <property type="project" value="UniProtKB-KW"/>
</dbReference>
<keyword evidence="7" id="KW-0812">Transmembrane</keyword>
<comment type="subcellular location">
    <subcellularLocation>
        <location evidence="1">Cell membrane</location>
        <topology evidence="1">Multi-pass membrane protein</topology>
    </subcellularLocation>
</comment>
<dbReference type="GO" id="GO:0098794">
    <property type="term" value="C:postsynapse"/>
    <property type="evidence" value="ECO:0007669"/>
    <property type="project" value="TreeGrafter"/>
</dbReference>
<dbReference type="InterPro" id="IPR051171">
    <property type="entry name" value="CaCA"/>
</dbReference>
<evidence type="ECO:0000256" key="9">
    <source>
        <dbReference type="ARBA" id="ARBA00022729"/>
    </source>
</evidence>
<evidence type="ECO:0000313" key="22">
    <source>
        <dbReference type="Proteomes" id="UP000675881"/>
    </source>
</evidence>
<dbReference type="OrthoDB" id="418484at2759"/>
<proteinExistence type="inferred from homology"/>
<dbReference type="Gene3D" id="2.60.40.2030">
    <property type="match status" value="2"/>
</dbReference>